<dbReference type="Proteomes" id="UP000008022">
    <property type="component" value="Unassembled WGS sequence"/>
</dbReference>
<dbReference type="AlphaFoldDB" id="A0A0E0RB70"/>
<reference evidence="2" key="1">
    <citation type="submission" date="2013-06" db="EMBL/GenBank/DDBJ databases">
        <authorList>
            <person name="Zhao Q."/>
        </authorList>
    </citation>
    <scope>NUCLEOTIDE SEQUENCE</scope>
    <source>
        <strain evidence="2">cv. W1943</strain>
    </source>
</reference>
<keyword evidence="2" id="KW-1185">Reference proteome</keyword>
<name>A0A0E0RB70_ORYRU</name>
<protein>
    <submittedName>
        <fullName evidence="1">Uncharacterized protein</fullName>
    </submittedName>
</protein>
<evidence type="ECO:0000313" key="2">
    <source>
        <dbReference type="Proteomes" id="UP000008022"/>
    </source>
</evidence>
<evidence type="ECO:0000313" key="1">
    <source>
        <dbReference type="EnsemblPlants" id="ORUFI11G22140.1"/>
    </source>
</evidence>
<accession>A0A0E0RB70</accession>
<dbReference type="HOGENOM" id="CLU_1889161_0_0_1"/>
<reference evidence="1" key="2">
    <citation type="submission" date="2015-06" db="UniProtKB">
        <authorList>
            <consortium name="EnsemblPlants"/>
        </authorList>
    </citation>
    <scope>IDENTIFICATION</scope>
</reference>
<sequence length="135" mass="15918">MAGRRRYLRLRLPISDRGFPASTMPISTIESTAEELGLEDWRRLTDKTLGFYCLFCNAWFPRLFVRNRRYRDNEAPGQCQMSPLLFSYDYASTRVARIHGLHRRSERLFCYILIGRNPSWPKDVKGIGKARWTNL</sequence>
<dbReference type="Gramene" id="ORUFI11G22140.1">
    <property type="protein sequence ID" value="ORUFI11G22140.1"/>
    <property type="gene ID" value="ORUFI11G22140"/>
</dbReference>
<proteinExistence type="predicted"/>
<organism evidence="1 2">
    <name type="scientific">Oryza rufipogon</name>
    <name type="common">Brownbeard rice</name>
    <name type="synonym">Asian wild rice</name>
    <dbReference type="NCBI Taxonomy" id="4529"/>
    <lineage>
        <taxon>Eukaryota</taxon>
        <taxon>Viridiplantae</taxon>
        <taxon>Streptophyta</taxon>
        <taxon>Embryophyta</taxon>
        <taxon>Tracheophyta</taxon>
        <taxon>Spermatophyta</taxon>
        <taxon>Magnoliopsida</taxon>
        <taxon>Liliopsida</taxon>
        <taxon>Poales</taxon>
        <taxon>Poaceae</taxon>
        <taxon>BOP clade</taxon>
        <taxon>Oryzoideae</taxon>
        <taxon>Oryzeae</taxon>
        <taxon>Oryzinae</taxon>
        <taxon>Oryza</taxon>
    </lineage>
</organism>
<dbReference type="EnsemblPlants" id="ORUFI11G22140.1">
    <property type="protein sequence ID" value="ORUFI11G22140.1"/>
    <property type="gene ID" value="ORUFI11G22140"/>
</dbReference>